<dbReference type="Pfam" id="PF00566">
    <property type="entry name" value="RabGAP-TBC"/>
    <property type="match status" value="1"/>
</dbReference>
<dbReference type="Gene3D" id="1.10.472.80">
    <property type="entry name" value="Ypt/Rab-GAP domain of gyp1p, domain 3"/>
    <property type="match status" value="1"/>
</dbReference>
<dbReference type="PROSITE" id="PS50086">
    <property type="entry name" value="TBC_RABGAP"/>
    <property type="match status" value="1"/>
</dbReference>
<feature type="compositionally biased region" description="Basic and acidic residues" evidence="1">
    <location>
        <begin position="335"/>
        <end position="355"/>
    </location>
</feature>
<dbReference type="PANTHER" id="PTHR47219:SF9">
    <property type="entry name" value="GTPASE ACTIVATING PROTEIN AND CENTROSOME-ASSOCIATED, ISOFORM B"/>
    <property type="match status" value="1"/>
</dbReference>
<sequence length="880" mass="99683">MAEPRLRTESPESTGGSDSSRSYGTGSDHMLPLRSYVPPEAEYTPPASPQPSSLHHPAPKNTFGAQRRRHPPPLPTGTPNSEPYNPPTHSPTPSSSPPLAPALPSPHLPLRQRHAELLRNGPAHNQRHSRASQHSDSPTLSTFPNAPVMMRQGSGQGPTTDPRMLFNPLASNPVQHLELRPQPAREDSWMLVQNRARGLTSSSNPYPPLRSATSIQDYTVVRNGERSHLSGTYRPNRGGANANWSHNENYPALPVRPPNDPRTSSWTNASSFLEASGTERSSVATRRSSISDSQSLASKELPELPDPEPENDIVDDVLDYYCESPTEGYPGFEQEPERQNDEEAKHAPSENKQFKREALKELSQLPRLPDTKGRLSRQDLAQFQAYSSKYVKKRGPSIEEESSRPMGTAQAPVSKTEVLPKVDEDAVRPRRASTSVFDRRSAFLDLGKMASPTKPAQDGVERPTGKHTSERTLVARISATVHERDKYGFKKATEKITVEQYNAWSDKYDDYVTRRTSKWTALLQKHGLPTDNPRLFPDRCEKVKRYVRKGIPPEWRGHMWYFYALKQFDLSEVQGIYPTLVARVKNGELNKDDKEAIERDLDRTFPDNIHFRPDHDNFPQETGTEPQMIRNLREVLQCFALHNPQIGYCQSLNFIGGLLLLFLKNDLERVFILMHVITKHHLPHAHDRNLTNTEVKILMSLIKDYLPKVWTAINDTDIINSGFGANAHPEAKFSRLPSVNIACTAWFMSVFLNVLPIEPTLRIWDTFFYEGPRTLFKHGLAIFKLAEPALRKLDASNMAEICMTMQDVPRRTLDPGVLYDLVFVKKYFSSIDNSLIMEKRTFWRIQAQEKSGAKDEVRALQKTSTTGLRRKASRRFRRRG</sequence>
<dbReference type="EMBL" id="ML996111">
    <property type="protein sequence ID" value="KAF2738073.1"/>
    <property type="molecule type" value="Genomic_DNA"/>
</dbReference>
<feature type="region of interest" description="Disordered" evidence="1">
    <location>
        <begin position="1"/>
        <end position="168"/>
    </location>
</feature>
<dbReference type="PANTHER" id="PTHR47219">
    <property type="entry name" value="RAB GTPASE-ACTIVATING PROTEIN 1-LIKE"/>
    <property type="match status" value="1"/>
</dbReference>
<feature type="region of interest" description="Disordered" evidence="1">
    <location>
        <begin position="449"/>
        <end position="468"/>
    </location>
</feature>
<feature type="region of interest" description="Disordered" evidence="1">
    <location>
        <begin position="226"/>
        <end position="355"/>
    </location>
</feature>
<feature type="compositionally biased region" description="Basic residues" evidence="1">
    <location>
        <begin position="868"/>
        <end position="880"/>
    </location>
</feature>
<proteinExistence type="predicted"/>
<gene>
    <name evidence="3" type="ORF">EJ04DRAFT_67947</name>
</gene>
<feature type="compositionally biased region" description="Acidic residues" evidence="1">
    <location>
        <begin position="303"/>
        <end position="318"/>
    </location>
</feature>
<dbReference type="InterPro" id="IPR000195">
    <property type="entry name" value="Rab-GAP-TBC_dom"/>
</dbReference>
<dbReference type="Gene3D" id="1.10.8.270">
    <property type="entry name" value="putative rabgap domain of human tbc1 domain family member 14 like domains"/>
    <property type="match status" value="1"/>
</dbReference>
<evidence type="ECO:0000259" key="2">
    <source>
        <dbReference type="PROSITE" id="PS50086"/>
    </source>
</evidence>
<feature type="compositionally biased region" description="Pro residues" evidence="1">
    <location>
        <begin position="84"/>
        <end position="107"/>
    </location>
</feature>
<keyword evidence="4" id="KW-1185">Reference proteome</keyword>
<evidence type="ECO:0000256" key="1">
    <source>
        <dbReference type="SAM" id="MobiDB-lite"/>
    </source>
</evidence>
<feature type="compositionally biased region" description="Polar residues" evidence="1">
    <location>
        <begin position="261"/>
        <end position="297"/>
    </location>
</feature>
<organism evidence="3 4">
    <name type="scientific">Polyplosphaeria fusca</name>
    <dbReference type="NCBI Taxonomy" id="682080"/>
    <lineage>
        <taxon>Eukaryota</taxon>
        <taxon>Fungi</taxon>
        <taxon>Dikarya</taxon>
        <taxon>Ascomycota</taxon>
        <taxon>Pezizomycotina</taxon>
        <taxon>Dothideomycetes</taxon>
        <taxon>Pleosporomycetidae</taxon>
        <taxon>Pleosporales</taxon>
        <taxon>Tetraplosphaeriaceae</taxon>
        <taxon>Polyplosphaeria</taxon>
    </lineage>
</organism>
<accession>A0A9P4V6A1</accession>
<evidence type="ECO:0000313" key="4">
    <source>
        <dbReference type="Proteomes" id="UP000799444"/>
    </source>
</evidence>
<feature type="compositionally biased region" description="Basic and acidic residues" evidence="1">
    <location>
        <begin position="459"/>
        <end position="468"/>
    </location>
</feature>
<evidence type="ECO:0000313" key="3">
    <source>
        <dbReference type="EMBL" id="KAF2738073.1"/>
    </source>
</evidence>
<name>A0A9P4V6A1_9PLEO</name>
<dbReference type="InterPro" id="IPR050302">
    <property type="entry name" value="Rab_GAP_TBC_domain"/>
</dbReference>
<dbReference type="SMART" id="SM00164">
    <property type="entry name" value="TBC"/>
    <property type="match status" value="1"/>
</dbReference>
<dbReference type="OrthoDB" id="294251at2759"/>
<feature type="compositionally biased region" description="Polar residues" evidence="1">
    <location>
        <begin position="11"/>
        <end position="25"/>
    </location>
</feature>
<feature type="region of interest" description="Disordered" evidence="1">
    <location>
        <begin position="393"/>
        <end position="413"/>
    </location>
</feature>
<comment type="caution">
    <text evidence="3">The sequence shown here is derived from an EMBL/GenBank/DDBJ whole genome shotgun (WGS) entry which is preliminary data.</text>
</comment>
<dbReference type="InterPro" id="IPR035969">
    <property type="entry name" value="Rab-GAP_TBC_sf"/>
</dbReference>
<dbReference type="GO" id="GO:0031267">
    <property type="term" value="F:small GTPase binding"/>
    <property type="evidence" value="ECO:0007669"/>
    <property type="project" value="TreeGrafter"/>
</dbReference>
<feature type="compositionally biased region" description="Polar residues" evidence="1">
    <location>
        <begin position="132"/>
        <end position="144"/>
    </location>
</feature>
<protein>
    <recommendedName>
        <fullName evidence="2">Rab-GAP TBC domain-containing protein</fullName>
    </recommendedName>
</protein>
<dbReference type="SUPFAM" id="SSF47923">
    <property type="entry name" value="Ypt/Rab-GAP domain of gyp1p"/>
    <property type="match status" value="2"/>
</dbReference>
<reference evidence="3" key="1">
    <citation type="journal article" date="2020" name="Stud. Mycol.">
        <title>101 Dothideomycetes genomes: a test case for predicting lifestyles and emergence of pathogens.</title>
        <authorList>
            <person name="Haridas S."/>
            <person name="Albert R."/>
            <person name="Binder M."/>
            <person name="Bloem J."/>
            <person name="Labutti K."/>
            <person name="Salamov A."/>
            <person name="Andreopoulos B."/>
            <person name="Baker S."/>
            <person name="Barry K."/>
            <person name="Bills G."/>
            <person name="Bluhm B."/>
            <person name="Cannon C."/>
            <person name="Castanera R."/>
            <person name="Culley D."/>
            <person name="Daum C."/>
            <person name="Ezra D."/>
            <person name="Gonzalez J."/>
            <person name="Henrissat B."/>
            <person name="Kuo A."/>
            <person name="Liang C."/>
            <person name="Lipzen A."/>
            <person name="Lutzoni F."/>
            <person name="Magnuson J."/>
            <person name="Mondo S."/>
            <person name="Nolan M."/>
            <person name="Ohm R."/>
            <person name="Pangilinan J."/>
            <person name="Park H.-J."/>
            <person name="Ramirez L."/>
            <person name="Alfaro M."/>
            <person name="Sun H."/>
            <person name="Tritt A."/>
            <person name="Yoshinaga Y."/>
            <person name="Zwiers L.-H."/>
            <person name="Turgeon B."/>
            <person name="Goodwin S."/>
            <person name="Spatafora J."/>
            <person name="Crous P."/>
            <person name="Grigoriev I."/>
        </authorList>
    </citation>
    <scope>NUCLEOTIDE SEQUENCE</scope>
    <source>
        <strain evidence="3">CBS 125425</strain>
    </source>
</reference>
<feature type="compositionally biased region" description="Basic and acidic residues" evidence="1">
    <location>
        <begin position="1"/>
        <end position="10"/>
    </location>
</feature>
<dbReference type="GO" id="GO:0005096">
    <property type="term" value="F:GTPase activator activity"/>
    <property type="evidence" value="ECO:0007669"/>
    <property type="project" value="TreeGrafter"/>
</dbReference>
<feature type="region of interest" description="Disordered" evidence="1">
    <location>
        <begin position="852"/>
        <end position="880"/>
    </location>
</feature>
<dbReference type="AlphaFoldDB" id="A0A9P4V6A1"/>
<feature type="domain" description="Rab-GAP TBC" evidence="2">
    <location>
        <begin position="550"/>
        <end position="771"/>
    </location>
</feature>
<dbReference type="Proteomes" id="UP000799444">
    <property type="component" value="Unassembled WGS sequence"/>
</dbReference>